<gene>
    <name evidence="1" type="ORF">I545_3054</name>
</gene>
<proteinExistence type="predicted"/>
<dbReference type="AlphaFoldDB" id="X7ZGC5"/>
<dbReference type="Proteomes" id="UP000020561">
    <property type="component" value="Unassembled WGS sequence"/>
</dbReference>
<name>X7ZGC5_MYCKA</name>
<comment type="caution">
    <text evidence="1">The sequence shown here is derived from an EMBL/GenBank/DDBJ whole genome shotgun (WGS) entry which is preliminary data.</text>
</comment>
<reference evidence="1 2" key="1">
    <citation type="submission" date="2013-12" db="EMBL/GenBank/DDBJ databases">
        <authorList>
            <person name="Brown-Elliot B."/>
            <person name="Wallace R."/>
            <person name="Lenaerts A."/>
            <person name="Ordway D."/>
            <person name="DeGroote M.A."/>
            <person name="Parker T."/>
            <person name="Sizemore C."/>
            <person name="Tallon L.J."/>
            <person name="Sadzewicz L.K."/>
            <person name="Sengamalay N."/>
            <person name="Fraser C.M."/>
            <person name="Hine E."/>
            <person name="Shefchek K.A."/>
            <person name="Das S.P."/>
            <person name="Tettelin H."/>
        </authorList>
    </citation>
    <scope>NUCLEOTIDE SEQUENCE [LARGE SCALE GENOMIC DNA]</scope>
    <source>
        <strain evidence="1 2">662</strain>
    </source>
</reference>
<evidence type="ECO:0000313" key="2">
    <source>
        <dbReference type="Proteomes" id="UP000020561"/>
    </source>
</evidence>
<dbReference type="PATRIC" id="fig|1299326.3.peg.2932"/>
<protein>
    <submittedName>
        <fullName evidence="1">Uncharacterized protein</fullName>
    </submittedName>
</protein>
<organism evidence="1 2">
    <name type="scientific">Mycobacterium kansasii 662</name>
    <dbReference type="NCBI Taxonomy" id="1299326"/>
    <lineage>
        <taxon>Bacteria</taxon>
        <taxon>Bacillati</taxon>
        <taxon>Actinomycetota</taxon>
        <taxon>Actinomycetes</taxon>
        <taxon>Mycobacteriales</taxon>
        <taxon>Mycobacteriaceae</taxon>
        <taxon>Mycobacterium</taxon>
    </lineage>
</organism>
<accession>X7ZGC5</accession>
<dbReference type="EMBL" id="JAOA01000004">
    <property type="protein sequence ID" value="EUA17630.1"/>
    <property type="molecule type" value="Genomic_DNA"/>
</dbReference>
<evidence type="ECO:0000313" key="1">
    <source>
        <dbReference type="EMBL" id="EUA17630.1"/>
    </source>
</evidence>
<sequence length="52" mass="5492">MPNRGVGFTGHHALRALTGVAEHLVGKPAQSILLGSGPGVRVLMFRLLDGTW</sequence>